<dbReference type="Gene3D" id="3.30.70.2390">
    <property type="match status" value="1"/>
</dbReference>
<dbReference type="NCBIfam" id="TIGR00350">
    <property type="entry name" value="lytR_cpsA_psr"/>
    <property type="match status" value="1"/>
</dbReference>
<evidence type="ECO:0000259" key="4">
    <source>
        <dbReference type="Pfam" id="PF13399"/>
    </source>
</evidence>
<feature type="region of interest" description="Disordered" evidence="2">
    <location>
        <begin position="731"/>
        <end position="753"/>
    </location>
</feature>
<dbReference type="OrthoDB" id="9782542at2"/>
<evidence type="ECO:0000313" key="6">
    <source>
        <dbReference type="Proteomes" id="UP000035065"/>
    </source>
</evidence>
<dbReference type="Gene3D" id="3.40.630.190">
    <property type="entry name" value="LCP protein"/>
    <property type="match status" value="1"/>
</dbReference>
<name>F1YNZ4_9ACTN</name>
<reference evidence="5 6" key="1">
    <citation type="journal article" date="2011" name="J. Bacteriol.">
        <title>Draft Genome Sequence of Gordonia neofelifaecis NRRL B-59395, a Cholesterol-Degrading Actinomycete.</title>
        <authorList>
            <person name="Ge F."/>
            <person name="Li W."/>
            <person name="Chen G."/>
            <person name="Liu Y."/>
            <person name="Zhang G."/>
            <person name="Yong B."/>
            <person name="Wang Q."/>
            <person name="Wang N."/>
            <person name="Huang Z."/>
            <person name="Li W."/>
            <person name="Wang J."/>
            <person name="Wu C."/>
            <person name="Xie Q."/>
            <person name="Liu G."/>
        </authorList>
    </citation>
    <scope>NUCLEOTIDE SEQUENCE [LARGE SCALE GENOMIC DNA]</scope>
    <source>
        <strain evidence="5 6">NRRL B-59395</strain>
    </source>
</reference>
<accession>F1YNZ4</accession>
<dbReference type="PANTHER" id="PTHR33392">
    <property type="entry name" value="POLYISOPRENYL-TEICHOIC ACID--PEPTIDOGLYCAN TEICHOIC ACID TRANSFERASE TAGU"/>
    <property type="match status" value="1"/>
</dbReference>
<dbReference type="Proteomes" id="UP000035065">
    <property type="component" value="Unassembled WGS sequence"/>
</dbReference>
<feature type="compositionally biased region" description="Polar residues" evidence="2">
    <location>
        <begin position="732"/>
        <end position="753"/>
    </location>
</feature>
<dbReference type="RefSeq" id="WP_009680836.1">
    <property type="nucleotide sequence ID" value="NZ_AEUD01000020.1"/>
</dbReference>
<feature type="compositionally biased region" description="Pro residues" evidence="2">
    <location>
        <begin position="112"/>
        <end position="126"/>
    </location>
</feature>
<dbReference type="Pfam" id="PF03816">
    <property type="entry name" value="LytR_cpsA_psr"/>
    <property type="match status" value="1"/>
</dbReference>
<dbReference type="Pfam" id="PF13399">
    <property type="entry name" value="LytR_C"/>
    <property type="match status" value="1"/>
</dbReference>
<feature type="region of interest" description="Disordered" evidence="2">
    <location>
        <begin position="1"/>
        <end position="256"/>
    </location>
</feature>
<evidence type="ECO:0000313" key="5">
    <source>
        <dbReference type="EMBL" id="EGD53613.1"/>
    </source>
</evidence>
<comment type="caution">
    <text evidence="5">The sequence shown here is derived from an EMBL/GenBank/DDBJ whole genome shotgun (WGS) entry which is preliminary data.</text>
</comment>
<keyword evidence="6" id="KW-1185">Reference proteome</keyword>
<proteinExistence type="inferred from homology"/>
<dbReference type="InterPro" id="IPR027381">
    <property type="entry name" value="LytR/CpsA/Psr_C"/>
</dbReference>
<gene>
    <name evidence="5" type="ORF">SCNU_18217</name>
</gene>
<feature type="compositionally biased region" description="Basic residues" evidence="2">
    <location>
        <begin position="238"/>
        <end position="254"/>
    </location>
</feature>
<feature type="compositionally biased region" description="Basic and acidic residues" evidence="2">
    <location>
        <begin position="587"/>
        <end position="606"/>
    </location>
</feature>
<feature type="region of interest" description="Disordered" evidence="2">
    <location>
        <begin position="587"/>
        <end position="618"/>
    </location>
</feature>
<evidence type="ECO:0000256" key="1">
    <source>
        <dbReference type="ARBA" id="ARBA00006068"/>
    </source>
</evidence>
<dbReference type="InterPro" id="IPR050922">
    <property type="entry name" value="LytR/CpsA/Psr_CW_biosynth"/>
</dbReference>
<feature type="compositionally biased region" description="Low complexity" evidence="2">
    <location>
        <begin position="175"/>
        <end position="203"/>
    </location>
</feature>
<dbReference type="InterPro" id="IPR004474">
    <property type="entry name" value="LytR_CpsA_psr"/>
</dbReference>
<feature type="compositionally biased region" description="Low complexity" evidence="2">
    <location>
        <begin position="607"/>
        <end position="618"/>
    </location>
</feature>
<dbReference type="PANTHER" id="PTHR33392:SF6">
    <property type="entry name" value="POLYISOPRENYL-TEICHOIC ACID--PEPTIDOGLYCAN TEICHOIC ACID TRANSFERASE TAGU"/>
    <property type="match status" value="1"/>
</dbReference>
<sequence length="753" mass="80192">MSSDRPGSPEPDDDASAQSRRPRRAGRASGAYDFRERFGDAPPPPSGNPPIQRADGLREPSSREGYVRPRGRLTVRQLMEQMGVDETGAPTTPQAGRRPQPPRGPRPDPRRQSPPPVARPPQPQPPIDEAAANEVTQMIPPVADASSVDLSDTTTAARLSQESRAQRSTPPPATRPAAETRVTRSPAAMAAEAEASAGADEPAAPVPTDPAADSEDTASTRRRPLQPTPDLTDALSQVRRRRRRRPTGKERTRKVATNTGRILLGLACALSLVGTGYAWNMMRSINGGWNVVNALDPNNSNVRDLQGQYGDETYLIVGTDTRSGKNSKLGAGDADTVEGSRSDTVLLVNIPADRSRVVAVSWPRDLAVDRPECQNWDNGTQKYSGTLEAASSTKLNGVYADGGPACLVKTLTQISGLNINHFIAMDFSGFEDVVRTVGGVQVCSTVPLYDYELGTILKKAGSKKLTGRQALNYVRARHISEEGNGDYGRIKRQQLFMSSLLRASLSSDVLSNPSKLNKVARSFISNSYVDNVDTDSLIQLAESMQGMEAGRVTFLTVPTSGTSTDGENNEIPRMDDIDAIFNAIIDDKPLPGEKKNKPASTKKADATPKAPAPKTDLTAQYPSNMSVRVLNGTDQSGLAGSVMEELVRQGLDVSGIADSSEKRTDTVVRYGPGEKDSAATIAKMFPGAQIQQDSTVKAGVEVIVGSDFGGVETITTLPSPGSVLAVGELPANTDNSDLPSDLSVTNAGDTTCA</sequence>
<comment type="similarity">
    <text evidence="1">Belongs to the LytR/CpsA/Psr (LCP) family.</text>
</comment>
<protein>
    <submittedName>
        <fullName evidence="5">Cell envelope-like function transcriptional attenuator</fullName>
    </submittedName>
</protein>
<feature type="domain" description="LytR/CpsA/Psr regulator C-terminal" evidence="4">
    <location>
        <begin position="625"/>
        <end position="708"/>
    </location>
</feature>
<dbReference type="STRING" id="644548.SCNU_18217"/>
<feature type="domain" description="Cell envelope-related transcriptional attenuator" evidence="3">
    <location>
        <begin position="341"/>
        <end position="503"/>
    </location>
</feature>
<organism evidence="5 6">
    <name type="scientific">Gordonia neofelifaecis NRRL B-59395</name>
    <dbReference type="NCBI Taxonomy" id="644548"/>
    <lineage>
        <taxon>Bacteria</taxon>
        <taxon>Bacillati</taxon>
        <taxon>Actinomycetota</taxon>
        <taxon>Actinomycetes</taxon>
        <taxon>Mycobacteriales</taxon>
        <taxon>Gordoniaceae</taxon>
        <taxon>Gordonia</taxon>
    </lineage>
</organism>
<feature type="compositionally biased region" description="Polar residues" evidence="2">
    <location>
        <begin position="148"/>
        <end position="163"/>
    </location>
</feature>
<dbReference type="EMBL" id="AEUD01000020">
    <property type="protein sequence ID" value="EGD53613.1"/>
    <property type="molecule type" value="Genomic_DNA"/>
</dbReference>
<dbReference type="eggNOG" id="COG1316">
    <property type="taxonomic scope" value="Bacteria"/>
</dbReference>
<evidence type="ECO:0000256" key="2">
    <source>
        <dbReference type="SAM" id="MobiDB-lite"/>
    </source>
</evidence>
<dbReference type="AlphaFoldDB" id="F1YNZ4"/>
<evidence type="ECO:0000259" key="3">
    <source>
        <dbReference type="Pfam" id="PF03816"/>
    </source>
</evidence>
<feature type="compositionally biased region" description="Basic and acidic residues" evidence="2">
    <location>
        <begin position="55"/>
        <end position="67"/>
    </location>
</feature>